<organism evidence="2 3">
    <name type="scientific">Methylomarinovum caldicuralii</name>
    <dbReference type="NCBI Taxonomy" id="438856"/>
    <lineage>
        <taxon>Bacteria</taxon>
        <taxon>Pseudomonadati</taxon>
        <taxon>Pseudomonadota</taxon>
        <taxon>Gammaproteobacteria</taxon>
        <taxon>Methylococcales</taxon>
        <taxon>Methylothermaceae</taxon>
        <taxon>Methylomarinovum</taxon>
    </lineage>
</organism>
<dbReference type="KEGG" id="mcau:MIT9_P0677"/>
<name>A0AAU9C1W0_9GAMM</name>
<feature type="transmembrane region" description="Helical" evidence="1">
    <location>
        <begin position="12"/>
        <end position="32"/>
    </location>
</feature>
<dbReference type="RefSeq" id="WP_317706037.1">
    <property type="nucleotide sequence ID" value="NZ_AP024714.1"/>
</dbReference>
<evidence type="ECO:0000313" key="2">
    <source>
        <dbReference type="EMBL" id="BCX81099.1"/>
    </source>
</evidence>
<dbReference type="AlphaFoldDB" id="A0AAU9C1W0"/>
<keyword evidence="1" id="KW-1133">Transmembrane helix</keyword>
<accession>A0AAU9C1W0</accession>
<proteinExistence type="predicted"/>
<evidence type="ECO:0000256" key="1">
    <source>
        <dbReference type="SAM" id="Phobius"/>
    </source>
</evidence>
<keyword evidence="1" id="KW-0812">Transmembrane</keyword>
<protein>
    <submittedName>
        <fullName evidence="2">Uncharacterized protein</fullName>
    </submittedName>
</protein>
<evidence type="ECO:0000313" key="3">
    <source>
        <dbReference type="Proteomes" id="UP001321825"/>
    </source>
</evidence>
<sequence length="183" mass="21130">MSETKQLWDRPLQHWLIGGGIGLAVIVGWALFSGEEAQYQEKDKVLARCQDNYLRGWIKRVRATGYEVKFDKDTQPILCTPYLWKPMFLEPYQPATEVEVGGTTYKIGDKVAFEIKVEKKRYKLIAEIVDLTADGKARLKVVDGDPLARGYYDQHIGSNYIALDRFELIKVHREPRVRDSRQP</sequence>
<keyword evidence="1" id="KW-0472">Membrane</keyword>
<reference evidence="3" key="1">
    <citation type="journal article" date="2024" name="Int. J. Syst. Evol. Microbiol.">
        <title>Methylomarinovum tepidoasis sp. nov., a moderately thermophilic methanotroph of the family Methylothermaceae isolated from a deep-sea hydrothermal field.</title>
        <authorList>
            <person name="Hirayama H."/>
            <person name="Takaki Y."/>
            <person name="Abe M."/>
            <person name="Miyazaki M."/>
            <person name="Uematsu K."/>
            <person name="Matsui Y."/>
            <person name="Takai K."/>
        </authorList>
    </citation>
    <scope>NUCLEOTIDE SEQUENCE [LARGE SCALE GENOMIC DNA]</scope>
    <source>
        <strain evidence="3">IT-9</strain>
    </source>
</reference>
<keyword evidence="3" id="KW-1185">Reference proteome</keyword>
<gene>
    <name evidence="2" type="ORF">MIT9_P0677</name>
</gene>
<dbReference type="EMBL" id="AP024714">
    <property type="protein sequence ID" value="BCX81099.1"/>
    <property type="molecule type" value="Genomic_DNA"/>
</dbReference>
<dbReference type="Proteomes" id="UP001321825">
    <property type="component" value="Chromosome"/>
</dbReference>